<feature type="domain" description="Phosphodiester glycosidase" evidence="1">
    <location>
        <begin position="75"/>
        <end position="222"/>
    </location>
</feature>
<dbReference type="OrthoDB" id="5515706at2"/>
<dbReference type="Pfam" id="PF09992">
    <property type="entry name" value="NAGPA"/>
    <property type="match status" value="1"/>
</dbReference>
<dbReference type="Proteomes" id="UP000027446">
    <property type="component" value="Unassembled WGS sequence"/>
</dbReference>
<evidence type="ECO:0000313" key="2">
    <source>
        <dbReference type="EMBL" id="KCZ85165.1"/>
    </source>
</evidence>
<protein>
    <submittedName>
        <fullName evidence="2">Putative lipoprotein</fullName>
    </submittedName>
</protein>
<dbReference type="InterPro" id="IPR018711">
    <property type="entry name" value="NAGPA"/>
</dbReference>
<dbReference type="RefSeq" id="WP_084331786.1">
    <property type="nucleotide sequence ID" value="NZ_ARYH01000001.1"/>
</dbReference>
<accession>A0A069E4J6</accession>
<keyword evidence="2" id="KW-0449">Lipoprotein</keyword>
<reference evidence="2 3" key="1">
    <citation type="journal article" date="2014" name="Antonie Van Leeuwenhoek">
        <title>Hyphomonas beringensis sp. nov. and Hyphomonas chukchiensis sp. nov., isolated from surface seawater of the Bering Sea and Chukchi Sea.</title>
        <authorList>
            <person name="Li C."/>
            <person name="Lai Q."/>
            <person name="Li G."/>
            <person name="Dong C."/>
            <person name="Wang J."/>
            <person name="Liao Y."/>
            <person name="Shao Z."/>
        </authorList>
    </citation>
    <scope>NUCLEOTIDE SEQUENCE [LARGE SCALE GENOMIC DNA]</scope>
    <source>
        <strain evidence="2 3">MHS-3</strain>
    </source>
</reference>
<dbReference type="eggNOG" id="COG3698">
    <property type="taxonomic scope" value="Bacteria"/>
</dbReference>
<proteinExistence type="predicted"/>
<sequence length="252" mass="27209">MRTWPILLLLLILPACRDDGPQACEAIRFEEQPFTVCHFADDDPGLALFHTHADGAPFADFDRLAESIAAGGGELVFAMNAGMYHDDRRPVGLYVEDGQQSARLVTNAGPGNFGMLPNGVFWVDEDGAAHVTETLAFDALAPDVRFATQSGPMLVIDGALHPAFNPDGTSRKRRNGVGLSADGKTLWFAISDAPVNFDTFARLFRDRLGAPDALYLDGVVSRLYAPSLNRDDGGLDMGPIVAIVRTPARNPR</sequence>
<dbReference type="AlphaFoldDB" id="A0A069E4J6"/>
<evidence type="ECO:0000313" key="3">
    <source>
        <dbReference type="Proteomes" id="UP000027446"/>
    </source>
</evidence>
<comment type="caution">
    <text evidence="2">The sequence shown here is derived from an EMBL/GenBank/DDBJ whole genome shotgun (WGS) entry which is preliminary data.</text>
</comment>
<evidence type="ECO:0000259" key="1">
    <source>
        <dbReference type="Pfam" id="PF09992"/>
    </source>
</evidence>
<dbReference type="PATRIC" id="fig|1280949.3.peg.1171"/>
<dbReference type="STRING" id="1280949.HAD_05770"/>
<name>A0A069E4J6_9PROT</name>
<gene>
    <name evidence="2" type="ORF">HAD_05770</name>
</gene>
<keyword evidence="3" id="KW-1185">Reference proteome</keyword>
<organism evidence="2 3">
    <name type="scientific">Hyphomonas adhaerens MHS-3</name>
    <dbReference type="NCBI Taxonomy" id="1280949"/>
    <lineage>
        <taxon>Bacteria</taxon>
        <taxon>Pseudomonadati</taxon>
        <taxon>Pseudomonadota</taxon>
        <taxon>Alphaproteobacteria</taxon>
        <taxon>Hyphomonadales</taxon>
        <taxon>Hyphomonadaceae</taxon>
        <taxon>Hyphomonas</taxon>
    </lineage>
</organism>
<dbReference type="EMBL" id="ARYH01000001">
    <property type="protein sequence ID" value="KCZ85165.1"/>
    <property type="molecule type" value="Genomic_DNA"/>
</dbReference>